<dbReference type="Pfam" id="PF01243">
    <property type="entry name" value="PNPOx_N"/>
    <property type="match status" value="1"/>
</dbReference>
<dbReference type="Gene3D" id="2.30.110.10">
    <property type="entry name" value="Electron Transport, Fmn-binding Protein, Chain A"/>
    <property type="match status" value="1"/>
</dbReference>
<evidence type="ECO:0000313" key="4">
    <source>
        <dbReference type="Proteomes" id="UP000199341"/>
    </source>
</evidence>
<dbReference type="PANTHER" id="PTHR35176">
    <property type="entry name" value="HEME OXYGENASE HI_0854-RELATED"/>
    <property type="match status" value="1"/>
</dbReference>
<evidence type="ECO:0000256" key="1">
    <source>
        <dbReference type="ARBA" id="ARBA00023002"/>
    </source>
</evidence>
<evidence type="ECO:0000259" key="2">
    <source>
        <dbReference type="Pfam" id="PF01243"/>
    </source>
</evidence>
<dbReference type="InterPro" id="IPR012349">
    <property type="entry name" value="Split_barrel_FMN-bd"/>
</dbReference>
<dbReference type="EMBL" id="FNIE01000011">
    <property type="protein sequence ID" value="SDO63709.1"/>
    <property type="molecule type" value="Genomic_DNA"/>
</dbReference>
<protein>
    <submittedName>
        <fullName evidence="3">Pyridoxamine 5'-phosphate oxidase</fullName>
    </submittedName>
</protein>
<keyword evidence="4" id="KW-1185">Reference proteome</keyword>
<dbReference type="SUPFAM" id="SSF50475">
    <property type="entry name" value="FMN-binding split barrel"/>
    <property type="match status" value="1"/>
</dbReference>
<dbReference type="STRING" id="310781.SAMN05216259_11197"/>
<dbReference type="GO" id="GO:0070967">
    <property type="term" value="F:coenzyme F420 binding"/>
    <property type="evidence" value="ECO:0007669"/>
    <property type="project" value="TreeGrafter"/>
</dbReference>
<feature type="domain" description="Pyridoxamine 5'-phosphate oxidase N-terminal" evidence="2">
    <location>
        <begin position="17"/>
        <end position="123"/>
    </location>
</feature>
<dbReference type="AlphaFoldDB" id="A0A1H0L637"/>
<dbReference type="GO" id="GO:0016627">
    <property type="term" value="F:oxidoreductase activity, acting on the CH-CH group of donors"/>
    <property type="evidence" value="ECO:0007669"/>
    <property type="project" value="TreeGrafter"/>
</dbReference>
<dbReference type="PANTHER" id="PTHR35176:SF6">
    <property type="entry name" value="HEME OXYGENASE HI_0854-RELATED"/>
    <property type="match status" value="1"/>
</dbReference>
<dbReference type="InterPro" id="IPR052019">
    <property type="entry name" value="F420H2_bilvrd_red/Heme_oxyg"/>
</dbReference>
<name>A0A1H0L637_9ACTN</name>
<reference evidence="3 4" key="1">
    <citation type="submission" date="2016-10" db="EMBL/GenBank/DDBJ databases">
        <authorList>
            <person name="de Groot N.N."/>
        </authorList>
    </citation>
    <scope>NUCLEOTIDE SEQUENCE [LARGE SCALE GENOMIC DNA]</scope>
    <source>
        <strain evidence="3 4">CGMCC 4.2022</strain>
    </source>
</reference>
<dbReference type="Proteomes" id="UP000199341">
    <property type="component" value="Unassembled WGS sequence"/>
</dbReference>
<evidence type="ECO:0000313" key="3">
    <source>
        <dbReference type="EMBL" id="SDO63709.1"/>
    </source>
</evidence>
<proteinExistence type="predicted"/>
<gene>
    <name evidence="3" type="ORF">SAMN05216259_11197</name>
</gene>
<sequence length="152" mass="16509">MATWQQFAHEAPELAADVRARFEAAKSHVLASLRKDGSPRVSGTEVTFSGPDLWIGSMLHAVKARDLIRDGRCALHAHPQDAAEPGDAKVAGTAVEVVGEQREGYLTGAEPPGDFHLFLIDLHEAVVTGVDGDELVIRVWRPGQGVRTVRRR</sequence>
<accession>A0A1H0L637</accession>
<dbReference type="InterPro" id="IPR011576">
    <property type="entry name" value="Pyridox_Oxase_N"/>
</dbReference>
<dbReference type="GO" id="GO:0005829">
    <property type="term" value="C:cytosol"/>
    <property type="evidence" value="ECO:0007669"/>
    <property type="project" value="TreeGrafter"/>
</dbReference>
<dbReference type="OrthoDB" id="5115613at2"/>
<keyword evidence="1" id="KW-0560">Oxidoreductase</keyword>
<organism evidence="3 4">
    <name type="scientific">Actinacidiphila guanduensis</name>
    <dbReference type="NCBI Taxonomy" id="310781"/>
    <lineage>
        <taxon>Bacteria</taxon>
        <taxon>Bacillati</taxon>
        <taxon>Actinomycetota</taxon>
        <taxon>Actinomycetes</taxon>
        <taxon>Kitasatosporales</taxon>
        <taxon>Streptomycetaceae</taxon>
        <taxon>Actinacidiphila</taxon>
    </lineage>
</organism>
<dbReference type="RefSeq" id="WP_093786615.1">
    <property type="nucleotide sequence ID" value="NZ_FNIE01000011.1"/>
</dbReference>